<dbReference type="SMART" id="SM00863">
    <property type="entry name" value="tRNA_SAD"/>
    <property type="match status" value="1"/>
</dbReference>
<dbReference type="SUPFAM" id="SSF55681">
    <property type="entry name" value="Class II aaRS and biotin synthetases"/>
    <property type="match status" value="1"/>
</dbReference>
<evidence type="ECO:0000256" key="3">
    <source>
        <dbReference type="ARBA" id="ARBA00022490"/>
    </source>
</evidence>
<dbReference type="InterPro" id="IPR012947">
    <property type="entry name" value="tRNA_SAD"/>
</dbReference>
<dbReference type="InterPro" id="IPR047246">
    <property type="entry name" value="ThrRS_anticodon"/>
</dbReference>
<feature type="binding site" evidence="14">
    <location>
        <position position="518"/>
    </location>
    <ligand>
        <name>Zn(2+)</name>
        <dbReference type="ChEBI" id="CHEBI:29105"/>
        <note>catalytic</note>
    </ligand>
</feature>
<feature type="binding site" evidence="14">
    <location>
        <position position="342"/>
    </location>
    <ligand>
        <name>Zn(2+)</name>
        <dbReference type="ChEBI" id="CHEBI:29105"/>
        <note>catalytic</note>
    </ligand>
</feature>
<feature type="binding site" evidence="14">
    <location>
        <position position="393"/>
    </location>
    <ligand>
        <name>Zn(2+)</name>
        <dbReference type="ChEBI" id="CHEBI:29105"/>
        <note>catalytic</note>
    </ligand>
</feature>
<keyword evidence="11 14" id="KW-0648">Protein biosynthesis</keyword>
<keyword evidence="3 14" id="KW-0963">Cytoplasm</keyword>
<comment type="subcellular location">
    <subcellularLocation>
        <location evidence="1 14">Cytoplasm</location>
    </subcellularLocation>
</comment>
<dbReference type="Proteomes" id="UP000028725">
    <property type="component" value="Unassembled WGS sequence"/>
</dbReference>
<reference evidence="17 18" key="1">
    <citation type="submission" date="2014-04" db="EMBL/GenBank/DDBJ databases">
        <title>Genome assembly of Hyalangium minutum DSM 14724.</title>
        <authorList>
            <person name="Sharma G."/>
            <person name="Subramanian S."/>
        </authorList>
    </citation>
    <scope>NUCLEOTIDE SEQUENCE [LARGE SCALE GENOMIC DNA]</scope>
    <source>
        <strain evidence="17 18">DSM 14724</strain>
    </source>
</reference>
<evidence type="ECO:0000256" key="2">
    <source>
        <dbReference type="ARBA" id="ARBA00008226"/>
    </source>
</evidence>
<dbReference type="Gene3D" id="3.30.930.10">
    <property type="entry name" value="Bira Bifunctional Protein, Domain 2"/>
    <property type="match status" value="1"/>
</dbReference>
<dbReference type="GO" id="GO:0000049">
    <property type="term" value="F:tRNA binding"/>
    <property type="evidence" value="ECO:0007669"/>
    <property type="project" value="UniProtKB-KW"/>
</dbReference>
<keyword evidence="12 14" id="KW-0030">Aminoacyl-tRNA synthetase</keyword>
<dbReference type="Gene3D" id="3.10.20.30">
    <property type="match status" value="1"/>
</dbReference>
<dbReference type="InterPro" id="IPR033728">
    <property type="entry name" value="ThrRS_core"/>
</dbReference>
<comment type="subunit">
    <text evidence="14">Homodimer.</text>
</comment>
<dbReference type="CDD" id="cd00771">
    <property type="entry name" value="ThrRS_core"/>
    <property type="match status" value="1"/>
</dbReference>
<feature type="domain" description="Aminoacyl-transfer RNA synthetases class-II family profile" evidence="15">
    <location>
        <begin position="267"/>
        <end position="541"/>
    </location>
</feature>
<evidence type="ECO:0000256" key="14">
    <source>
        <dbReference type="HAMAP-Rule" id="MF_00184"/>
    </source>
</evidence>
<dbReference type="PROSITE" id="PS51880">
    <property type="entry name" value="TGS"/>
    <property type="match status" value="1"/>
</dbReference>
<dbReference type="GO" id="GO:0006435">
    <property type="term" value="P:threonyl-tRNA aminoacylation"/>
    <property type="evidence" value="ECO:0007669"/>
    <property type="project" value="UniProtKB-UniRule"/>
</dbReference>
<dbReference type="Gene3D" id="3.30.54.20">
    <property type="match status" value="1"/>
</dbReference>
<sequence length="642" mass="72322">MSDMITVTLPDGSQKQTARGTTIADFVRDGIGAGLAKAALFARINGQDVDLARPLTEDAKLQVFTTKSPEALELIRHDAAHVVASAVQRLFPGTQVTIGPATEEGFYYDFFREKPFTPEDLEKIEAEANKEIAQNLPFVRSEISMDEAVSLFEGKGEKFKVEIVKDIAAKGAKTLTLYKHGDWVDFCLGPHGPTTGRIGVIKILSSSGAYWRGDHRNPMLQRVYGTAFFDKKALQEHLTRIEEAKKRDHRKLGKELDLFHFHPYAPGSAFWTPKGTSLYQTLSSWMRRLTSERGYVEIKTPLMFNKGLWETSGHWGKYKENMFLVLDNESGEHDFSLKPMNCPSHHLYFGFKKHSYRDLPLRFHTQDVLHRNEAAGSLGGLTRVRQFAQDDAHIYCMESQIGDEVRRFVEFLDHVYNAVGLKYSAKFSTRPEQRLGDDATWDRAETALEGVLKTLNVPYEVKAGEGAFYGPKIDFDVSDSIGRKWQLGTIQLDYLAAQRFDLSYVGEDNAEHKPVVLHRAIFGSFERFIAILTEHFAGAFPTWMAPVQATIVTVADRQLEYARKVRDGLRAKGYRVELDERGQTLNAKIREAQIQKIPYTLVIGDNEVEAGAVAPRKYGGEDLKSMKLDAFEVLLAKEAGLP</sequence>
<dbReference type="PATRIC" id="fig|394096.3.peg.1787"/>
<evidence type="ECO:0000256" key="5">
    <source>
        <dbReference type="ARBA" id="ARBA00022598"/>
    </source>
</evidence>
<dbReference type="NCBIfam" id="TIGR00418">
    <property type="entry name" value="thrS"/>
    <property type="match status" value="1"/>
</dbReference>
<dbReference type="InterPro" id="IPR036621">
    <property type="entry name" value="Anticodon-bd_dom_sf"/>
</dbReference>
<dbReference type="Pfam" id="PF07973">
    <property type="entry name" value="tRNA_SAD"/>
    <property type="match status" value="1"/>
</dbReference>
<dbReference type="STRING" id="394096.DB31_5308"/>
<keyword evidence="18" id="KW-1185">Reference proteome</keyword>
<dbReference type="InterPro" id="IPR002320">
    <property type="entry name" value="Thr-tRNA-ligase_IIa"/>
</dbReference>
<dbReference type="InterPro" id="IPR018163">
    <property type="entry name" value="Thr/Ala-tRNA-synth_IIc_edit"/>
</dbReference>
<feature type="domain" description="TGS" evidence="16">
    <location>
        <begin position="3"/>
        <end position="65"/>
    </location>
</feature>
<evidence type="ECO:0000256" key="7">
    <source>
        <dbReference type="ARBA" id="ARBA00022741"/>
    </source>
</evidence>
<dbReference type="GO" id="GO:0005524">
    <property type="term" value="F:ATP binding"/>
    <property type="evidence" value="ECO:0007669"/>
    <property type="project" value="UniProtKB-UniRule"/>
</dbReference>
<organism evidence="17 18">
    <name type="scientific">Hyalangium minutum</name>
    <dbReference type="NCBI Taxonomy" id="394096"/>
    <lineage>
        <taxon>Bacteria</taxon>
        <taxon>Pseudomonadati</taxon>
        <taxon>Myxococcota</taxon>
        <taxon>Myxococcia</taxon>
        <taxon>Myxococcales</taxon>
        <taxon>Cystobacterineae</taxon>
        <taxon>Archangiaceae</taxon>
        <taxon>Hyalangium</taxon>
    </lineage>
</organism>
<dbReference type="HAMAP" id="MF_00184">
    <property type="entry name" value="Thr_tRNA_synth"/>
    <property type="match status" value="1"/>
</dbReference>
<dbReference type="InterPro" id="IPR012676">
    <property type="entry name" value="TGS-like"/>
</dbReference>
<keyword evidence="10 14" id="KW-0694">RNA-binding</keyword>
<comment type="similarity">
    <text evidence="2 14">Belongs to the class-II aminoacyl-tRNA synthetase family.</text>
</comment>
<accession>A0A085WRF3</accession>
<evidence type="ECO:0000256" key="4">
    <source>
        <dbReference type="ARBA" id="ARBA00022555"/>
    </source>
</evidence>
<dbReference type="SUPFAM" id="SSF55186">
    <property type="entry name" value="ThrRS/AlaRS common domain"/>
    <property type="match status" value="1"/>
</dbReference>
<dbReference type="InterPro" id="IPR006195">
    <property type="entry name" value="aa-tRNA-synth_II"/>
</dbReference>
<protein>
    <recommendedName>
        <fullName evidence="14">Threonine--tRNA ligase</fullName>
        <ecNumber evidence="14">6.1.1.3</ecNumber>
    </recommendedName>
    <alternativeName>
        <fullName evidence="14">Threonyl-tRNA synthetase</fullName>
        <shortName evidence="14">ThrRS</shortName>
    </alternativeName>
</protein>
<dbReference type="FunFam" id="3.30.930.10:FF:000019">
    <property type="entry name" value="Threonine--tRNA ligase"/>
    <property type="match status" value="1"/>
</dbReference>
<evidence type="ECO:0000256" key="13">
    <source>
        <dbReference type="ARBA" id="ARBA00049515"/>
    </source>
</evidence>
<dbReference type="SUPFAM" id="SSF52954">
    <property type="entry name" value="Class II aaRS ABD-related"/>
    <property type="match status" value="1"/>
</dbReference>
<evidence type="ECO:0000256" key="11">
    <source>
        <dbReference type="ARBA" id="ARBA00022917"/>
    </source>
</evidence>
<dbReference type="CDD" id="cd00860">
    <property type="entry name" value="ThrRS_anticodon"/>
    <property type="match status" value="1"/>
</dbReference>
<dbReference type="InterPro" id="IPR004154">
    <property type="entry name" value="Anticodon-bd"/>
</dbReference>
<comment type="caution">
    <text evidence="14">Lacks conserved residue(s) required for the propagation of feature annotation.</text>
</comment>
<dbReference type="Pfam" id="PF00587">
    <property type="entry name" value="tRNA-synt_2b"/>
    <property type="match status" value="1"/>
</dbReference>
<dbReference type="Gene3D" id="3.40.50.800">
    <property type="entry name" value="Anticodon-binding domain"/>
    <property type="match status" value="1"/>
</dbReference>
<dbReference type="FunFam" id="3.40.50.800:FF:000001">
    <property type="entry name" value="Threonine--tRNA ligase"/>
    <property type="match status" value="1"/>
</dbReference>
<evidence type="ECO:0000256" key="9">
    <source>
        <dbReference type="ARBA" id="ARBA00022840"/>
    </source>
</evidence>
<dbReference type="Pfam" id="PF02824">
    <property type="entry name" value="TGS"/>
    <property type="match status" value="1"/>
</dbReference>
<proteinExistence type="inferred from homology"/>
<dbReference type="EC" id="6.1.1.3" evidence="14"/>
<evidence type="ECO:0000259" key="16">
    <source>
        <dbReference type="PROSITE" id="PS51880"/>
    </source>
</evidence>
<dbReference type="InterPro" id="IPR012675">
    <property type="entry name" value="Beta-grasp_dom_sf"/>
</dbReference>
<gene>
    <name evidence="14" type="primary">thrS</name>
    <name evidence="17" type="ORF">DB31_5308</name>
</gene>
<keyword evidence="5 14" id="KW-0436">Ligase</keyword>
<evidence type="ECO:0000256" key="8">
    <source>
        <dbReference type="ARBA" id="ARBA00022833"/>
    </source>
</evidence>
<keyword evidence="4 14" id="KW-0820">tRNA-binding</keyword>
<evidence type="ECO:0000313" key="17">
    <source>
        <dbReference type="EMBL" id="KFE70266.1"/>
    </source>
</evidence>
<dbReference type="FunFam" id="3.30.980.10:FF:000005">
    <property type="entry name" value="Threonyl-tRNA synthetase, mitochondrial"/>
    <property type="match status" value="1"/>
</dbReference>
<dbReference type="InterPro" id="IPR045864">
    <property type="entry name" value="aa-tRNA-synth_II/BPL/LPL"/>
</dbReference>
<name>A0A085WRF3_9BACT</name>
<keyword evidence="9 14" id="KW-0067">ATP-binding</keyword>
<dbReference type="SUPFAM" id="SSF81271">
    <property type="entry name" value="TGS-like"/>
    <property type="match status" value="1"/>
</dbReference>
<evidence type="ECO:0000256" key="12">
    <source>
        <dbReference type="ARBA" id="ARBA00023146"/>
    </source>
</evidence>
<comment type="caution">
    <text evidence="17">The sequence shown here is derived from an EMBL/GenBank/DDBJ whole genome shotgun (WGS) entry which is preliminary data.</text>
</comment>
<keyword evidence="7 14" id="KW-0547">Nucleotide-binding</keyword>
<dbReference type="PROSITE" id="PS50862">
    <property type="entry name" value="AA_TRNA_LIGASE_II"/>
    <property type="match status" value="1"/>
</dbReference>
<evidence type="ECO:0000313" key="18">
    <source>
        <dbReference type="Proteomes" id="UP000028725"/>
    </source>
</evidence>
<dbReference type="AlphaFoldDB" id="A0A085WRF3"/>
<dbReference type="EMBL" id="JMCB01000003">
    <property type="protein sequence ID" value="KFE70266.1"/>
    <property type="molecule type" value="Genomic_DNA"/>
</dbReference>
<comment type="cofactor">
    <cofactor evidence="14">
        <name>Zn(2+)</name>
        <dbReference type="ChEBI" id="CHEBI:29105"/>
    </cofactor>
    <text evidence="14">Binds 1 zinc ion per subunit.</text>
</comment>
<keyword evidence="8 14" id="KW-0862">Zinc</keyword>
<evidence type="ECO:0000256" key="6">
    <source>
        <dbReference type="ARBA" id="ARBA00022723"/>
    </source>
</evidence>
<dbReference type="PANTHER" id="PTHR11451">
    <property type="entry name" value="THREONINE-TRNA LIGASE"/>
    <property type="match status" value="1"/>
</dbReference>
<dbReference type="Gene3D" id="3.30.980.10">
    <property type="entry name" value="Threonyl-trna Synthetase, Chain A, domain 2"/>
    <property type="match status" value="1"/>
</dbReference>
<dbReference type="InterPro" id="IPR004095">
    <property type="entry name" value="TGS"/>
</dbReference>
<dbReference type="CDD" id="cd01667">
    <property type="entry name" value="TGS_ThrRS"/>
    <property type="match status" value="1"/>
</dbReference>
<dbReference type="GO" id="GO:0004829">
    <property type="term" value="F:threonine-tRNA ligase activity"/>
    <property type="evidence" value="ECO:0007669"/>
    <property type="project" value="UniProtKB-UniRule"/>
</dbReference>
<dbReference type="InterPro" id="IPR002314">
    <property type="entry name" value="aa-tRNA-synt_IIb"/>
</dbReference>
<dbReference type="OrthoDB" id="9802304at2"/>
<evidence type="ECO:0000259" key="15">
    <source>
        <dbReference type="PROSITE" id="PS50862"/>
    </source>
</evidence>
<evidence type="ECO:0000256" key="1">
    <source>
        <dbReference type="ARBA" id="ARBA00004496"/>
    </source>
</evidence>
<dbReference type="Pfam" id="PF03129">
    <property type="entry name" value="HGTP_anticodon"/>
    <property type="match status" value="1"/>
</dbReference>
<dbReference type="PRINTS" id="PR01047">
    <property type="entry name" value="TRNASYNTHTHR"/>
</dbReference>
<comment type="catalytic activity">
    <reaction evidence="13 14">
        <text>tRNA(Thr) + L-threonine + ATP = L-threonyl-tRNA(Thr) + AMP + diphosphate + H(+)</text>
        <dbReference type="Rhea" id="RHEA:24624"/>
        <dbReference type="Rhea" id="RHEA-COMP:9670"/>
        <dbReference type="Rhea" id="RHEA-COMP:9704"/>
        <dbReference type="ChEBI" id="CHEBI:15378"/>
        <dbReference type="ChEBI" id="CHEBI:30616"/>
        <dbReference type="ChEBI" id="CHEBI:33019"/>
        <dbReference type="ChEBI" id="CHEBI:57926"/>
        <dbReference type="ChEBI" id="CHEBI:78442"/>
        <dbReference type="ChEBI" id="CHEBI:78534"/>
        <dbReference type="ChEBI" id="CHEBI:456215"/>
        <dbReference type="EC" id="6.1.1.3"/>
    </reaction>
</comment>
<dbReference type="GO" id="GO:0005737">
    <property type="term" value="C:cytoplasm"/>
    <property type="evidence" value="ECO:0007669"/>
    <property type="project" value="UniProtKB-SubCell"/>
</dbReference>
<evidence type="ECO:0000256" key="10">
    <source>
        <dbReference type="ARBA" id="ARBA00022884"/>
    </source>
</evidence>
<dbReference type="PANTHER" id="PTHR11451:SF44">
    <property type="entry name" value="THREONINE--TRNA LIGASE, CHLOROPLASTIC_MITOCHONDRIAL 2"/>
    <property type="match status" value="1"/>
</dbReference>
<dbReference type="RefSeq" id="WP_044185116.1">
    <property type="nucleotide sequence ID" value="NZ_JMCB01000003.1"/>
</dbReference>
<keyword evidence="6 14" id="KW-0479">Metal-binding</keyword>
<dbReference type="GO" id="GO:0046872">
    <property type="term" value="F:metal ion binding"/>
    <property type="evidence" value="ECO:0007669"/>
    <property type="project" value="UniProtKB-KW"/>
</dbReference>